<evidence type="ECO:0000313" key="3">
    <source>
        <dbReference type="Proteomes" id="UP000235554"/>
    </source>
</evidence>
<dbReference type="EMBL" id="MCZJ01000013">
    <property type="protein sequence ID" value="PMM58947.1"/>
    <property type="molecule type" value="Genomic_DNA"/>
</dbReference>
<dbReference type="InterPro" id="IPR036890">
    <property type="entry name" value="HATPase_C_sf"/>
</dbReference>
<accession>A0A855IS11</accession>
<reference evidence="3" key="1">
    <citation type="submission" date="2016-07" db="EMBL/GenBank/DDBJ databases">
        <title>Nontailed viruses are major unrecognized killers of bacteria in the ocean.</title>
        <authorList>
            <person name="Kauffman K."/>
            <person name="Hussain F."/>
            <person name="Yang J."/>
            <person name="Arevalo P."/>
            <person name="Brown J."/>
            <person name="Cutler M."/>
            <person name="Kelly L."/>
            <person name="Polz M.F."/>
        </authorList>
    </citation>
    <scope>NUCLEOTIDE SEQUENCE [LARGE SCALE GENOMIC DNA]</scope>
    <source>
        <strain evidence="3">10N.261.48.A1</strain>
    </source>
</reference>
<gene>
    <name evidence="2" type="ORF">BCT50_05835</name>
</gene>
<dbReference type="InterPro" id="IPR052957">
    <property type="entry name" value="Auxin_embryo_med"/>
</dbReference>
<dbReference type="Proteomes" id="UP000235554">
    <property type="component" value="Unassembled WGS sequence"/>
</dbReference>
<organism evidence="2 3">
    <name type="scientific">Vibrio lentus</name>
    <dbReference type="NCBI Taxonomy" id="136468"/>
    <lineage>
        <taxon>Bacteria</taxon>
        <taxon>Pseudomonadati</taxon>
        <taxon>Pseudomonadota</taxon>
        <taxon>Gammaproteobacteria</taxon>
        <taxon>Vibrionales</taxon>
        <taxon>Vibrionaceae</taxon>
        <taxon>Vibrio</taxon>
    </lineage>
</organism>
<dbReference type="SUPFAM" id="SSF55874">
    <property type="entry name" value="ATPase domain of HSP90 chaperone/DNA topoisomerase II/histidine kinase"/>
    <property type="match status" value="1"/>
</dbReference>
<dbReference type="RefSeq" id="WP_102554868.1">
    <property type="nucleotide sequence ID" value="NZ_MCZJ01000013.1"/>
</dbReference>
<protein>
    <recommendedName>
        <fullName evidence="1">Protein NO VEIN C-terminal domain-containing protein</fullName>
    </recommendedName>
</protein>
<comment type="caution">
    <text evidence="2">The sequence shown here is derived from an EMBL/GenBank/DDBJ whole genome shotgun (WGS) entry which is preliminary data.</text>
</comment>
<dbReference type="NCBIfam" id="NF047352">
    <property type="entry name" value="P_loop_sacsin"/>
    <property type="match status" value="1"/>
</dbReference>
<evidence type="ECO:0000259" key="1">
    <source>
        <dbReference type="Pfam" id="PF13020"/>
    </source>
</evidence>
<evidence type="ECO:0000313" key="2">
    <source>
        <dbReference type="EMBL" id="PMM58947.1"/>
    </source>
</evidence>
<proteinExistence type="predicted"/>
<dbReference type="PANTHER" id="PTHR32387:SF0">
    <property type="entry name" value="PROTEIN NO VEIN"/>
    <property type="match status" value="1"/>
</dbReference>
<dbReference type="PANTHER" id="PTHR32387">
    <property type="entry name" value="WU:FJ29H11"/>
    <property type="match status" value="1"/>
</dbReference>
<name>A0A855IS11_9VIBR</name>
<sequence>MLNPTDVQRAINKKSLDEIEAYLSTRGKSRVYEGARNLSLNVSDDYGERFLVELIQNAHDAHGKSDKLGEIAVVFDPEESDFGCLYVANRGDGFASKNFEAITNIALSSKSVNEDIGNKGLGFRSVLQICESPEIYSSQHSGYSFDGYCFRFANEEDVLFLLDDEYKHLANEIIENMPCLFLPIFQEARPGLIPYFSDLGFASVVRLPLSSKKSQESVVQQMQEVLDREEPLNLFFERIEKFSLEYKGRYNRILDHKVLDFWGVSEQVSISRVEVAGDIYLHAKRVFTKEEFEPELNASIELGELPSSWSNWKGQASIDVAVKLDDTNVDNGLLYCFLPLGSDGVSPFSGYINANFYTSMDRRTLNSDVGLNEFFIKTAADLCGTMIEFLVNQNWSESKHAVVKLLCWKYPYRETMLDALTKGDSPLISRKLLPISCNSDDQEWCSIDSIRIFGKDNSCLTPAFLSFSASASILDEAFSEEQVNVIRNFFIGKHDFKPTSVELTEWIEAVAKNLLQSHVSPTDWAHFYNEVAAAFDSSPEELCGCRFLVNSKDQLVYASHQNEKNSKKQTKDVYFPPVRVNTNEDDAELDLTEFPVELQTSFTLLSKTVPWTLKDGGCRNARSFLIDAGLVKEYDKRELLRTLAKVTREQKDELVRYKALVWAFKLWGAGRALASKDTRSAGFNVPTQSGWIDADQAMFGLGWSDAINGVKLDQFFKRAKGQSTEIMDRFGNFLLPYEQLNLETGTERDWFRFLEDVGVRDHLRLFFSERLSENATVAWLPAALANKLKQSDLAKNMWKSELEELSEKAWYNSVPYSARCDVWLIPGLMENSQLSEEVRKLYSYQLVKAINDIPSNRLRFRVSRKGSNVIELSSPLSTFLKSMPWIPVARRGAKPSFVSPQEAWFFNVDDEASPRFLTLIIPAISRFLEVGNISEFQRLLRFRGLADKQYVQDSVEYLLDTVENGLVGESDTKRFKSLFSILWQKLVASGVEEKGISRLVANVGERIEIVDFTLFADDQKCFYVDEDDPSKVSLLGNLEIPYFDFDRRFTDNSWSLIRTVSPSIKKLSCEDLYVIVDGEKINTETEMFSLEECFGSEFLDLLVLIAAHKGQHFFSATKSPLVNLRAQARKLRIVISSQVEVSIAGKVSSLPSSSNGAVVTSMGEAKVLVIQTGEPNVSISILTAVSEQFAHALNYASLSNAFEATFLRLCQESWQLESGDKLSDLFEKLIGVPSDGLNNTLKEVRGSLELSLRLAAVLARVHNNNELVDELNQIVSDAEEVSDDEVIDILQPLANQLEITSRQLLDKLADTFDLRSLQEMFDISLLKLNTAVKYCDGFVKESNEKRHRQQFSSFLSENKGEIVDRLRKLYLNDFDSLCALDDYSALKQEIGEIEPSSNWFYVYDDLSDEVMESYLWNWLEERTSELAVADEELLPMDELREVNNKILREFWKDIGPVVSTWVHNTDEPVSEEIAGVWSDPVGSLSQSIINVGKEGWLDFRKLSFEKIAMWLSLYGYWPADKEPVSDLSEWGINEHEIAHKKELLRLEKEQLRKQRTVVMINSSEHSAEEEGYLDLYDTIKSTFSETTAFENAGKREAKLEEFDRHVNSKSGGRETFASSNSATKMSNEQKAAIGLAGEAFAFEWIKRHHDKMKINNECWVSGYRNHIFADDNGDDSLGYDFIIKLKTVTYYYEVKATQGQNEAFEMGPTEVAAAQKFASDKYNKYRVLFVSNVSDPSHTQISLLPNPFSAEGSKVMKLVGSGSMKFRFNS</sequence>
<dbReference type="InterPro" id="IPR024975">
    <property type="entry name" value="NOV_C"/>
</dbReference>
<feature type="domain" description="Protein NO VEIN C-terminal" evidence="1">
    <location>
        <begin position="1669"/>
        <end position="1735"/>
    </location>
</feature>
<dbReference type="Pfam" id="PF13020">
    <property type="entry name" value="NOV_C"/>
    <property type="match status" value="1"/>
</dbReference>
<dbReference type="Gene3D" id="3.30.565.10">
    <property type="entry name" value="Histidine kinase-like ATPase, C-terminal domain"/>
    <property type="match status" value="1"/>
</dbReference>